<keyword evidence="1" id="KW-0479">Metal-binding</keyword>
<dbReference type="PANTHER" id="PTHR47431">
    <property type="entry name" value="ZN(II)2CYS6 TRANSCRIPTION FACTOR (EUROFUNG)-RELATED"/>
    <property type="match status" value="1"/>
</dbReference>
<evidence type="ECO:0000256" key="4">
    <source>
        <dbReference type="ARBA" id="ARBA00023163"/>
    </source>
</evidence>
<dbReference type="CDD" id="cd00067">
    <property type="entry name" value="GAL4"/>
    <property type="match status" value="1"/>
</dbReference>
<evidence type="ECO:0000256" key="1">
    <source>
        <dbReference type="ARBA" id="ARBA00022723"/>
    </source>
</evidence>
<keyword evidence="4" id="KW-0804">Transcription</keyword>
<gene>
    <name evidence="8" type="ORF">P168DRAFT_321615</name>
</gene>
<dbReference type="AlphaFoldDB" id="A0A2I1CUB2"/>
<keyword evidence="9" id="KW-1185">Reference proteome</keyword>
<dbReference type="InterPro" id="IPR001138">
    <property type="entry name" value="Zn2Cys6_DnaBD"/>
</dbReference>
<evidence type="ECO:0000256" key="3">
    <source>
        <dbReference type="ARBA" id="ARBA00023125"/>
    </source>
</evidence>
<protein>
    <recommendedName>
        <fullName evidence="7">Zn(2)-C6 fungal-type domain-containing protein</fullName>
    </recommendedName>
</protein>
<dbReference type="PROSITE" id="PS50048">
    <property type="entry name" value="ZN2_CY6_FUNGAL_2"/>
    <property type="match status" value="1"/>
</dbReference>
<dbReference type="Pfam" id="PF00172">
    <property type="entry name" value="Zn_clus"/>
    <property type="match status" value="1"/>
</dbReference>
<dbReference type="SMART" id="SM00066">
    <property type="entry name" value="GAL4"/>
    <property type="match status" value="1"/>
</dbReference>
<evidence type="ECO:0000256" key="6">
    <source>
        <dbReference type="SAM" id="MobiDB-lite"/>
    </source>
</evidence>
<keyword evidence="5" id="KW-0539">Nucleus</keyword>
<comment type="caution">
    <text evidence="8">The sequence shown here is derived from an EMBL/GenBank/DDBJ whole genome shotgun (WGS) entry which is preliminary data.</text>
</comment>
<organism evidence="8 9">
    <name type="scientific">Aspergillus campestris (strain IBT 28561)</name>
    <dbReference type="NCBI Taxonomy" id="1392248"/>
    <lineage>
        <taxon>Eukaryota</taxon>
        <taxon>Fungi</taxon>
        <taxon>Dikarya</taxon>
        <taxon>Ascomycota</taxon>
        <taxon>Pezizomycotina</taxon>
        <taxon>Eurotiomycetes</taxon>
        <taxon>Eurotiomycetidae</taxon>
        <taxon>Eurotiales</taxon>
        <taxon>Aspergillaceae</taxon>
        <taxon>Aspergillus</taxon>
        <taxon>Aspergillus subgen. Circumdati</taxon>
    </lineage>
</organism>
<evidence type="ECO:0000313" key="8">
    <source>
        <dbReference type="EMBL" id="PKY01199.1"/>
    </source>
</evidence>
<dbReference type="GO" id="GO:0008270">
    <property type="term" value="F:zinc ion binding"/>
    <property type="evidence" value="ECO:0007669"/>
    <property type="project" value="InterPro"/>
</dbReference>
<dbReference type="PROSITE" id="PS00463">
    <property type="entry name" value="ZN2_CY6_FUNGAL_1"/>
    <property type="match status" value="1"/>
</dbReference>
<evidence type="ECO:0000259" key="7">
    <source>
        <dbReference type="PROSITE" id="PS50048"/>
    </source>
</evidence>
<dbReference type="GO" id="GO:0009893">
    <property type="term" value="P:positive regulation of metabolic process"/>
    <property type="evidence" value="ECO:0007669"/>
    <property type="project" value="UniProtKB-ARBA"/>
</dbReference>
<dbReference type="SUPFAM" id="SSF57701">
    <property type="entry name" value="Zn2/Cys6 DNA-binding domain"/>
    <property type="match status" value="1"/>
</dbReference>
<dbReference type="RefSeq" id="XP_024689793.1">
    <property type="nucleotide sequence ID" value="XM_024840491.1"/>
</dbReference>
<dbReference type="PANTHER" id="PTHR47431:SF1">
    <property type="entry name" value="ZN(II)2CYS6 TRANSCRIPTION FACTOR (EUROFUNG)"/>
    <property type="match status" value="1"/>
</dbReference>
<dbReference type="GO" id="GO:0000981">
    <property type="term" value="F:DNA-binding transcription factor activity, RNA polymerase II-specific"/>
    <property type="evidence" value="ECO:0007669"/>
    <property type="project" value="InterPro"/>
</dbReference>
<name>A0A2I1CUB2_ASPC2</name>
<dbReference type="VEuPathDB" id="FungiDB:P168DRAFT_321615"/>
<dbReference type="InterPro" id="IPR007219">
    <property type="entry name" value="XnlR_reg_dom"/>
</dbReference>
<dbReference type="GeneID" id="36548015"/>
<accession>A0A2I1CUB2</accession>
<keyword evidence="3" id="KW-0238">DNA-binding</keyword>
<sequence>MSRPSSLACVPCRRRHLKCDARMPVCSRCLSSNTDCGYVRSRRGLRGNNAAQPIEHGLPLFGGDNSLTDWLNATTLPTDLDPGANFLDSPHTLIDLPSLPDDPLWAPQALTSYDNNSNNNHNNDRNNDGDDSDDIAYDPMIQLYYQNFHPSHPILLPRKALHTPLRRHLPHYLVSLTRYIGAHFYPHPAFQEAYVRAADAARVAPDTDGPFKVQALLLLSIVDHAHGAEDRALLSLHEAISLALEIGMHRASFANAHSRDSSLLAESWRRTYWELFVVDGLMAAMRDQAPFRLYTQPADAGIPCQEIVYNGVQDMQLQHLPPPVHDFYTSSYAARIDAVRTLGRVLEVNRSLEMDLEEQVECVDAALSSLLMHLPSCTSYDTSPEVDEMLFQAKMITYLSQIYLHHPRSTLRFASFQQARSASSSCTRFKTLTPAEAGGAFLRAADHLSNLATLPSAITRRTPFFTCALAMCVVVHTAAFLVVGSGSGGGGGGQEAATAAVSAKRDVLRSRVQLGFGGLNVLGRVWPLAKTVRRQMVEMGREVGL</sequence>
<dbReference type="GO" id="GO:0006351">
    <property type="term" value="P:DNA-templated transcription"/>
    <property type="evidence" value="ECO:0007669"/>
    <property type="project" value="InterPro"/>
</dbReference>
<reference evidence="8" key="1">
    <citation type="submission" date="2016-12" db="EMBL/GenBank/DDBJ databases">
        <title>The genomes of Aspergillus section Nigri reveals drivers in fungal speciation.</title>
        <authorList>
            <consortium name="DOE Joint Genome Institute"/>
            <person name="Vesth T.C."/>
            <person name="Nybo J."/>
            <person name="Theobald S."/>
            <person name="Brandl J."/>
            <person name="Frisvad J.C."/>
            <person name="Nielsen K.F."/>
            <person name="Lyhne E.K."/>
            <person name="Kogle M.E."/>
            <person name="Kuo A."/>
            <person name="Riley R."/>
            <person name="Clum A."/>
            <person name="Nolan M."/>
            <person name="Lipzen A."/>
            <person name="Salamov A."/>
            <person name="Henrissat B."/>
            <person name="Wiebenga A."/>
            <person name="De vries R.P."/>
            <person name="Grigoriev I.V."/>
            <person name="Mortensen U.H."/>
            <person name="Andersen M.R."/>
            <person name="Baker S.E."/>
        </authorList>
    </citation>
    <scope>NUCLEOTIDE SEQUENCE</scope>
    <source>
        <strain evidence="8">IBT 28561</strain>
    </source>
</reference>
<evidence type="ECO:0000256" key="2">
    <source>
        <dbReference type="ARBA" id="ARBA00023015"/>
    </source>
</evidence>
<evidence type="ECO:0000313" key="9">
    <source>
        <dbReference type="Proteomes" id="UP000234254"/>
    </source>
</evidence>
<keyword evidence="2" id="KW-0805">Transcription regulation</keyword>
<feature type="region of interest" description="Disordered" evidence="6">
    <location>
        <begin position="107"/>
        <end position="133"/>
    </location>
</feature>
<dbReference type="Gene3D" id="4.10.240.10">
    <property type="entry name" value="Zn(2)-C6 fungal-type DNA-binding domain"/>
    <property type="match status" value="1"/>
</dbReference>
<dbReference type="CDD" id="cd12148">
    <property type="entry name" value="fungal_TF_MHR"/>
    <property type="match status" value="1"/>
</dbReference>
<feature type="domain" description="Zn(2)-C6 fungal-type" evidence="7">
    <location>
        <begin position="8"/>
        <end position="38"/>
    </location>
</feature>
<evidence type="ECO:0000256" key="5">
    <source>
        <dbReference type="ARBA" id="ARBA00023242"/>
    </source>
</evidence>
<dbReference type="Pfam" id="PF04082">
    <property type="entry name" value="Fungal_trans"/>
    <property type="match status" value="1"/>
</dbReference>
<proteinExistence type="predicted"/>
<dbReference type="GO" id="GO:0003677">
    <property type="term" value="F:DNA binding"/>
    <property type="evidence" value="ECO:0007669"/>
    <property type="project" value="UniProtKB-KW"/>
</dbReference>
<dbReference type="OrthoDB" id="2399539at2759"/>
<dbReference type="InterPro" id="IPR036864">
    <property type="entry name" value="Zn2-C6_fun-type_DNA-bd_sf"/>
</dbReference>
<dbReference type="Proteomes" id="UP000234254">
    <property type="component" value="Unassembled WGS sequence"/>
</dbReference>
<dbReference type="EMBL" id="MSFM01000012">
    <property type="protein sequence ID" value="PKY01199.1"/>
    <property type="molecule type" value="Genomic_DNA"/>
</dbReference>